<dbReference type="SUPFAM" id="SSF52540">
    <property type="entry name" value="P-loop containing nucleoside triphosphate hydrolases"/>
    <property type="match status" value="1"/>
</dbReference>
<name>A0A6I1MMB6_9CLOT</name>
<keyword evidence="10" id="KW-0169">Cobalamin biosynthesis</keyword>
<keyword evidence="12 19" id="KW-0547">Nucleotide-binding</keyword>
<comment type="caution">
    <text evidence="20">The sequence shown here is derived from an EMBL/GenBank/DDBJ whole genome shotgun (WGS) entry which is preliminary data.</text>
</comment>
<dbReference type="EC" id="2.7.1.156" evidence="8"/>
<dbReference type="OrthoDB" id="9799422at2"/>
<reference evidence="20 21" key="1">
    <citation type="submission" date="2019-10" db="EMBL/GenBank/DDBJ databases">
        <title>The Genome Sequence of Clostridium tarantellae Isolated from Fish Brain.</title>
        <authorList>
            <person name="Bano L."/>
            <person name="Kiel M."/>
            <person name="Sales G."/>
            <person name="Doxey A.C."/>
            <person name="Mansfield M.J."/>
            <person name="Schiavone M."/>
            <person name="Rossetto O."/>
            <person name="Pirazzini M."/>
            <person name="Dobrindt U."/>
            <person name="Montecucco C."/>
        </authorList>
    </citation>
    <scope>NUCLEOTIDE SEQUENCE [LARGE SCALE GENOMIC DNA]</scope>
    <source>
        <strain evidence="20 21">DSM 3997</strain>
    </source>
</reference>
<evidence type="ECO:0000256" key="19">
    <source>
        <dbReference type="PIRSR" id="PIRSR006135-2"/>
    </source>
</evidence>
<evidence type="ECO:0000256" key="4">
    <source>
        <dbReference type="ARBA" id="ARBA00003889"/>
    </source>
</evidence>
<organism evidence="20 21">
    <name type="scientific">Clostridium tarantellae</name>
    <dbReference type="NCBI Taxonomy" id="39493"/>
    <lineage>
        <taxon>Bacteria</taxon>
        <taxon>Bacillati</taxon>
        <taxon>Bacillota</taxon>
        <taxon>Clostridia</taxon>
        <taxon>Eubacteriales</taxon>
        <taxon>Clostridiaceae</taxon>
        <taxon>Clostridium</taxon>
    </lineage>
</organism>
<dbReference type="Pfam" id="PF02283">
    <property type="entry name" value="CobU"/>
    <property type="match status" value="1"/>
</dbReference>
<dbReference type="InterPro" id="IPR003203">
    <property type="entry name" value="CobU/CobP"/>
</dbReference>
<dbReference type="GO" id="GO:0008820">
    <property type="term" value="F:cobinamide phosphate guanylyltransferase activity"/>
    <property type="evidence" value="ECO:0007669"/>
    <property type="project" value="UniProtKB-EC"/>
</dbReference>
<dbReference type="GO" id="GO:0005525">
    <property type="term" value="F:GTP binding"/>
    <property type="evidence" value="ECO:0007669"/>
    <property type="project" value="UniProtKB-KW"/>
</dbReference>
<dbReference type="AlphaFoldDB" id="A0A6I1MMB6"/>
<comment type="similarity">
    <text evidence="7">Belongs to the CobU/CobP family.</text>
</comment>
<comment type="function">
    <text evidence="4">Catalyzes ATP-dependent phosphorylation of adenosylcobinamide and addition of GMP to adenosylcobinamide phosphate.</text>
</comment>
<evidence type="ECO:0000256" key="8">
    <source>
        <dbReference type="ARBA" id="ARBA00012016"/>
    </source>
</evidence>
<evidence type="ECO:0000256" key="3">
    <source>
        <dbReference type="ARBA" id="ARBA00001522"/>
    </source>
</evidence>
<feature type="binding site" evidence="19">
    <location>
        <position position="63"/>
    </location>
    <ligand>
        <name>GTP</name>
        <dbReference type="ChEBI" id="CHEBI:37565"/>
    </ligand>
</feature>
<evidence type="ECO:0000256" key="15">
    <source>
        <dbReference type="ARBA" id="ARBA00023134"/>
    </source>
</evidence>
<evidence type="ECO:0000256" key="1">
    <source>
        <dbReference type="ARBA" id="ARBA00000312"/>
    </source>
</evidence>
<comment type="pathway">
    <text evidence="5">Cofactor biosynthesis; adenosylcobalamin biosynthesis; adenosylcobalamin from cob(II)yrinate a,c-diamide: step 6/7.</text>
</comment>
<evidence type="ECO:0000256" key="7">
    <source>
        <dbReference type="ARBA" id="ARBA00007490"/>
    </source>
</evidence>
<evidence type="ECO:0000313" key="20">
    <source>
        <dbReference type="EMBL" id="MPQ44154.1"/>
    </source>
</evidence>
<keyword evidence="15 19" id="KW-0342">GTP-binding</keyword>
<dbReference type="EC" id="2.7.7.62" evidence="9"/>
<feature type="binding site" evidence="19">
    <location>
        <position position="86"/>
    </location>
    <ligand>
        <name>GTP</name>
        <dbReference type="ChEBI" id="CHEBI:37565"/>
    </ligand>
</feature>
<comment type="catalytic activity">
    <reaction evidence="3">
        <text>adenosylcob(III)inamide + GTP = adenosylcob(III)inamide phosphate + GDP + H(+)</text>
        <dbReference type="Rhea" id="RHEA:15765"/>
        <dbReference type="ChEBI" id="CHEBI:2480"/>
        <dbReference type="ChEBI" id="CHEBI:15378"/>
        <dbReference type="ChEBI" id="CHEBI:37565"/>
        <dbReference type="ChEBI" id="CHEBI:58189"/>
        <dbReference type="ChEBI" id="CHEBI:58502"/>
        <dbReference type="EC" id="2.7.1.156"/>
    </reaction>
</comment>
<dbReference type="EMBL" id="WHJC01000161">
    <property type="protein sequence ID" value="MPQ44154.1"/>
    <property type="molecule type" value="Genomic_DNA"/>
</dbReference>
<dbReference type="RefSeq" id="WP_152890381.1">
    <property type="nucleotide sequence ID" value="NZ_WHJC01000161.1"/>
</dbReference>
<evidence type="ECO:0000256" key="9">
    <source>
        <dbReference type="ARBA" id="ARBA00012523"/>
    </source>
</evidence>
<keyword evidence="21" id="KW-1185">Reference proteome</keyword>
<evidence type="ECO:0000256" key="14">
    <source>
        <dbReference type="ARBA" id="ARBA00022840"/>
    </source>
</evidence>
<dbReference type="PANTHER" id="PTHR34848:SF1">
    <property type="entry name" value="BIFUNCTIONAL ADENOSYLCOBALAMIN BIOSYNTHESIS PROTEIN COBU"/>
    <property type="match status" value="1"/>
</dbReference>
<keyword evidence="11 20" id="KW-0808">Transferase</keyword>
<evidence type="ECO:0000256" key="13">
    <source>
        <dbReference type="ARBA" id="ARBA00022777"/>
    </source>
</evidence>
<comment type="catalytic activity">
    <reaction evidence="2">
        <text>adenosylcob(III)inamide phosphate + GTP + H(+) = adenosylcob(III)inamide-GDP + diphosphate</text>
        <dbReference type="Rhea" id="RHEA:22712"/>
        <dbReference type="ChEBI" id="CHEBI:15378"/>
        <dbReference type="ChEBI" id="CHEBI:33019"/>
        <dbReference type="ChEBI" id="CHEBI:37565"/>
        <dbReference type="ChEBI" id="CHEBI:58502"/>
        <dbReference type="ChEBI" id="CHEBI:60487"/>
        <dbReference type="EC" id="2.7.7.62"/>
    </reaction>
</comment>
<dbReference type="NCBIfam" id="NF004469">
    <property type="entry name" value="PRK05800.1"/>
    <property type="match status" value="1"/>
</dbReference>
<dbReference type="CDD" id="cd00544">
    <property type="entry name" value="CobU"/>
    <property type="match status" value="1"/>
</dbReference>
<feature type="active site" description="GMP-histidine intermediate" evidence="18">
    <location>
        <position position="51"/>
    </location>
</feature>
<proteinExistence type="inferred from homology"/>
<evidence type="ECO:0000313" key="21">
    <source>
        <dbReference type="Proteomes" id="UP000430345"/>
    </source>
</evidence>
<evidence type="ECO:0000256" key="2">
    <source>
        <dbReference type="ARBA" id="ARBA00000711"/>
    </source>
</evidence>
<feature type="binding site" evidence="19">
    <location>
        <begin position="52"/>
        <end position="55"/>
    </location>
    <ligand>
        <name>GTP</name>
        <dbReference type="ChEBI" id="CHEBI:37565"/>
    </ligand>
</feature>
<evidence type="ECO:0000256" key="6">
    <source>
        <dbReference type="ARBA" id="ARBA00005159"/>
    </source>
</evidence>
<dbReference type="PIRSF" id="PIRSF006135">
    <property type="entry name" value="CobU"/>
    <property type="match status" value="1"/>
</dbReference>
<dbReference type="PANTHER" id="PTHR34848">
    <property type="match status" value="1"/>
</dbReference>
<dbReference type="GO" id="GO:0005524">
    <property type="term" value="F:ATP binding"/>
    <property type="evidence" value="ECO:0007669"/>
    <property type="project" value="UniProtKB-KW"/>
</dbReference>
<keyword evidence="20" id="KW-0548">Nucleotidyltransferase</keyword>
<gene>
    <name evidence="20" type="primary">cobU</name>
    <name evidence="20" type="ORF">GBZ86_10310</name>
</gene>
<evidence type="ECO:0000256" key="5">
    <source>
        <dbReference type="ARBA" id="ARBA00004692"/>
    </source>
</evidence>
<evidence type="ECO:0000256" key="18">
    <source>
        <dbReference type="PIRSR" id="PIRSR006135-1"/>
    </source>
</evidence>
<feature type="binding site" evidence="19">
    <location>
        <begin position="6"/>
        <end position="13"/>
    </location>
    <ligand>
        <name>GTP</name>
        <dbReference type="ChEBI" id="CHEBI:37565"/>
    </ligand>
</feature>
<keyword evidence="14" id="KW-0067">ATP-binding</keyword>
<evidence type="ECO:0000256" key="11">
    <source>
        <dbReference type="ARBA" id="ARBA00022679"/>
    </source>
</evidence>
<keyword evidence="13 20" id="KW-0418">Kinase</keyword>
<dbReference type="Gene3D" id="3.40.50.300">
    <property type="entry name" value="P-loop containing nucleotide triphosphate hydrolases"/>
    <property type="match status" value="1"/>
</dbReference>
<feature type="binding site" evidence="19">
    <location>
        <begin position="35"/>
        <end position="37"/>
    </location>
    <ligand>
        <name>GTP</name>
        <dbReference type="ChEBI" id="CHEBI:37565"/>
    </ligand>
</feature>
<dbReference type="GO" id="GO:0043752">
    <property type="term" value="F:adenosylcobinamide kinase activity"/>
    <property type="evidence" value="ECO:0007669"/>
    <property type="project" value="UniProtKB-EC"/>
</dbReference>
<dbReference type="UniPathway" id="UPA00148">
    <property type="reaction ID" value="UER00236"/>
</dbReference>
<evidence type="ECO:0000256" key="10">
    <source>
        <dbReference type="ARBA" id="ARBA00022573"/>
    </source>
</evidence>
<dbReference type="InterPro" id="IPR027417">
    <property type="entry name" value="P-loop_NTPase"/>
</dbReference>
<comment type="catalytic activity">
    <reaction evidence="1">
        <text>adenosylcob(III)inamide + ATP = adenosylcob(III)inamide phosphate + ADP + H(+)</text>
        <dbReference type="Rhea" id="RHEA:15769"/>
        <dbReference type="ChEBI" id="CHEBI:2480"/>
        <dbReference type="ChEBI" id="CHEBI:15378"/>
        <dbReference type="ChEBI" id="CHEBI:30616"/>
        <dbReference type="ChEBI" id="CHEBI:58502"/>
        <dbReference type="ChEBI" id="CHEBI:456216"/>
        <dbReference type="EC" id="2.7.1.156"/>
    </reaction>
</comment>
<protein>
    <recommendedName>
        <fullName evidence="16">Adenosylcobinamide kinase</fullName>
        <ecNumber evidence="8">2.7.1.156</ecNumber>
        <ecNumber evidence="9">2.7.7.62</ecNumber>
    </recommendedName>
    <alternativeName>
        <fullName evidence="17">Adenosylcobinamide-phosphate guanylyltransferase</fullName>
    </alternativeName>
</protein>
<evidence type="ECO:0000256" key="16">
    <source>
        <dbReference type="ARBA" id="ARBA00029570"/>
    </source>
</evidence>
<sequence length="187" mass="21496">MILVIGGARSGKSSFAEKKAKELQYKLNTNVLYVATSIVFDEHMADRVRKHKESRPDNWPTLEQYKNFENIYDNEDFRRNKVILLDCLTLMVTNILLEYNGDFDKISNEQVNLLEKNIMNEVNKFIKVCKENNKEVVMVSNEVGFGLVPSYKLGSIFRDIAGRVNQLVAEKCEEVFLLTAGIPLKIK</sequence>
<dbReference type="GO" id="GO:0009236">
    <property type="term" value="P:cobalamin biosynthetic process"/>
    <property type="evidence" value="ECO:0007669"/>
    <property type="project" value="UniProtKB-UniPathway"/>
</dbReference>
<dbReference type="Proteomes" id="UP000430345">
    <property type="component" value="Unassembled WGS sequence"/>
</dbReference>
<evidence type="ECO:0000256" key="12">
    <source>
        <dbReference type="ARBA" id="ARBA00022741"/>
    </source>
</evidence>
<evidence type="ECO:0000256" key="17">
    <source>
        <dbReference type="ARBA" id="ARBA00030571"/>
    </source>
</evidence>
<accession>A0A6I1MMB6</accession>
<comment type="pathway">
    <text evidence="6">Cofactor biosynthesis; adenosylcobalamin biosynthesis; adenosylcobalamin from cob(II)yrinate a,c-diamide: step 5/7.</text>
</comment>